<protein>
    <recommendedName>
        <fullName evidence="3">CxC2-like cysteine cluster KDZ transposase-associated domain-containing protein</fullName>
    </recommendedName>
</protein>
<evidence type="ECO:0000313" key="1">
    <source>
        <dbReference type="EMBL" id="PBK98416.1"/>
    </source>
</evidence>
<dbReference type="Proteomes" id="UP000217790">
    <property type="component" value="Unassembled WGS sequence"/>
</dbReference>
<dbReference type="InParanoid" id="A0A2H3EGB3"/>
<dbReference type="AlphaFoldDB" id="A0A2H3EGB3"/>
<dbReference type="PANTHER" id="PTHR33104">
    <property type="entry name" value="SI:DKEY-29D5.2"/>
    <property type="match status" value="1"/>
</dbReference>
<organism evidence="1 2">
    <name type="scientific">Armillaria gallica</name>
    <name type="common">Bulbous honey fungus</name>
    <name type="synonym">Armillaria bulbosa</name>
    <dbReference type="NCBI Taxonomy" id="47427"/>
    <lineage>
        <taxon>Eukaryota</taxon>
        <taxon>Fungi</taxon>
        <taxon>Dikarya</taxon>
        <taxon>Basidiomycota</taxon>
        <taxon>Agaricomycotina</taxon>
        <taxon>Agaricomycetes</taxon>
        <taxon>Agaricomycetidae</taxon>
        <taxon>Agaricales</taxon>
        <taxon>Marasmiineae</taxon>
        <taxon>Physalacriaceae</taxon>
        <taxon>Armillaria</taxon>
    </lineage>
</organism>
<dbReference type="InterPro" id="IPR040521">
    <property type="entry name" value="KDZ"/>
</dbReference>
<gene>
    <name evidence="1" type="ORF">ARMGADRAFT_1044038</name>
</gene>
<evidence type="ECO:0000313" key="2">
    <source>
        <dbReference type="Proteomes" id="UP000217790"/>
    </source>
</evidence>
<dbReference type="PANTHER" id="PTHR33104:SF2">
    <property type="entry name" value="CXC3 LIKE CYSTEINE CLUSTER DOMAIN-CONTAINING PROTEIN"/>
    <property type="match status" value="1"/>
</dbReference>
<dbReference type="OrthoDB" id="3214502at2759"/>
<evidence type="ECO:0008006" key="3">
    <source>
        <dbReference type="Google" id="ProtNLM"/>
    </source>
</evidence>
<accession>A0A2H3EGB3</accession>
<dbReference type="Pfam" id="PF18758">
    <property type="entry name" value="KDZ"/>
    <property type="match status" value="1"/>
</dbReference>
<keyword evidence="2" id="KW-1185">Reference proteome</keyword>
<proteinExistence type="predicted"/>
<sequence length="263" mass="29708">MIREYHHLLLLLHGGKGNEVNGATNVGPGELTMECLACPRLQVNLPEDWHLVPVEKKKLYLYHKVVGIDANFRMMNLLRSDDIANPGLHMGFAYFVMSEQNKHHVAVYATQKDISTCSRFKTLSHMETKNSTGLRVTGVVMCLCAHHEMVGALYYNTNYITCSALTGCDLSSIFFSYDIACQWFVGFKVQMEELPDTLKLSSEIQMDCGVPKLHCHTHKLECQCHYSLNIQPGMRRTDGESIEHVWSIMNRCASSMKEMGLGS</sequence>
<dbReference type="OMA" id="WENTSRE"/>
<name>A0A2H3EGB3_ARMGA</name>
<reference evidence="2" key="1">
    <citation type="journal article" date="2017" name="Nat. Ecol. Evol.">
        <title>Genome expansion and lineage-specific genetic innovations in the forest pathogenic fungi Armillaria.</title>
        <authorList>
            <person name="Sipos G."/>
            <person name="Prasanna A.N."/>
            <person name="Walter M.C."/>
            <person name="O'Connor E."/>
            <person name="Balint B."/>
            <person name="Krizsan K."/>
            <person name="Kiss B."/>
            <person name="Hess J."/>
            <person name="Varga T."/>
            <person name="Slot J."/>
            <person name="Riley R."/>
            <person name="Boka B."/>
            <person name="Rigling D."/>
            <person name="Barry K."/>
            <person name="Lee J."/>
            <person name="Mihaltcheva S."/>
            <person name="LaButti K."/>
            <person name="Lipzen A."/>
            <person name="Waldron R."/>
            <person name="Moloney N.M."/>
            <person name="Sperisen C."/>
            <person name="Kredics L."/>
            <person name="Vagvoelgyi C."/>
            <person name="Patrignani A."/>
            <person name="Fitzpatrick D."/>
            <person name="Nagy I."/>
            <person name="Doyle S."/>
            <person name="Anderson J.B."/>
            <person name="Grigoriev I.V."/>
            <person name="Gueldener U."/>
            <person name="Muensterkoetter M."/>
            <person name="Nagy L.G."/>
        </authorList>
    </citation>
    <scope>NUCLEOTIDE SEQUENCE [LARGE SCALE GENOMIC DNA]</scope>
    <source>
        <strain evidence="2">Ar21-2</strain>
    </source>
</reference>
<dbReference type="EMBL" id="KZ293648">
    <property type="protein sequence ID" value="PBK98416.1"/>
    <property type="molecule type" value="Genomic_DNA"/>
</dbReference>
<dbReference type="STRING" id="47427.A0A2H3EGB3"/>